<protein>
    <submittedName>
        <fullName evidence="2">DUF3316 domain-containing protein</fullName>
    </submittedName>
</protein>
<sequence length="281" mass="31459">MTRLLLSILCVMLSAMAFAQDEPATLRPVTSSYTYEIGGATLANTYLTPLKYKGWDMALNYERMQAMKFNPEKWVMRLTAGIDLNRTDNPAKNATMWRLVADFSWGMTYRFKLPHNITLAGGGSTSLDLGCVYNARNGNNPVAVEAAWTVNLTGYASWNVKIGRLPVTLRYQPTIPLTGVFFSPDYGELFYEIYLGNHSGLAHCAWWGNYFRMENFVTADLHLGATSLRVGFRNNILSTSINDITTRTITYSAVIGVTTEWISLNPSRKADNNARIISALY</sequence>
<evidence type="ECO:0000256" key="1">
    <source>
        <dbReference type="SAM" id="SignalP"/>
    </source>
</evidence>
<evidence type="ECO:0000313" key="2">
    <source>
        <dbReference type="EMBL" id="QCD36281.1"/>
    </source>
</evidence>
<evidence type="ECO:0000313" key="3">
    <source>
        <dbReference type="Proteomes" id="UP000297031"/>
    </source>
</evidence>
<gene>
    <name evidence="2" type="ORF">E7746_10515</name>
</gene>
<dbReference type="AlphaFoldDB" id="A0A4P7VP99"/>
<proteinExistence type="predicted"/>
<feature type="chain" id="PRO_5020330660" evidence="1">
    <location>
        <begin position="20"/>
        <end position="281"/>
    </location>
</feature>
<accession>A0A4P7VP99</accession>
<dbReference type="KEGG" id="mgod:E7746_10515"/>
<dbReference type="Proteomes" id="UP000297031">
    <property type="component" value="Chromosome"/>
</dbReference>
<dbReference type="OrthoDB" id="1012285at2"/>
<keyword evidence="3" id="KW-1185">Reference proteome</keyword>
<feature type="signal peptide" evidence="1">
    <location>
        <begin position="1"/>
        <end position="19"/>
    </location>
</feature>
<organism evidence="2 3">
    <name type="scientific">Muribaculum gordoncarteri</name>
    <dbReference type="NCBI Taxonomy" id="2530390"/>
    <lineage>
        <taxon>Bacteria</taxon>
        <taxon>Pseudomonadati</taxon>
        <taxon>Bacteroidota</taxon>
        <taxon>Bacteroidia</taxon>
        <taxon>Bacteroidales</taxon>
        <taxon>Muribaculaceae</taxon>
        <taxon>Muribaculum</taxon>
    </lineage>
</organism>
<keyword evidence="1" id="KW-0732">Signal</keyword>
<dbReference type="EMBL" id="CP039393">
    <property type="protein sequence ID" value="QCD36281.1"/>
    <property type="molecule type" value="Genomic_DNA"/>
</dbReference>
<reference evidence="2 3" key="1">
    <citation type="submission" date="2019-02" db="EMBL/GenBank/DDBJ databases">
        <title>Isolation and identification of novel species under the genus Muribaculum.</title>
        <authorList>
            <person name="Miyake S."/>
            <person name="Ding Y."/>
            <person name="Low A."/>
            <person name="Soh M."/>
            <person name="Seedorf H."/>
        </authorList>
    </citation>
    <scope>NUCLEOTIDE SEQUENCE [LARGE SCALE GENOMIC DNA]</scope>
    <source>
        <strain evidence="2 3">TLL-A4</strain>
    </source>
</reference>
<dbReference type="InterPro" id="IPR016879">
    <property type="entry name" value="UCP028299"/>
</dbReference>
<dbReference type="RefSeq" id="WP_136410751.1">
    <property type="nucleotide sequence ID" value="NZ_CP039393.1"/>
</dbReference>
<dbReference type="Pfam" id="PF11777">
    <property type="entry name" value="DUF3316"/>
    <property type="match status" value="1"/>
</dbReference>
<name>A0A4P7VP99_9BACT</name>